<evidence type="ECO:0000313" key="3">
    <source>
        <dbReference type="EMBL" id="GAN80304.1"/>
    </source>
</evidence>
<keyword evidence="4" id="KW-1185">Reference proteome</keyword>
<dbReference type="AlphaFoldDB" id="A0A0D6PHJ0"/>
<dbReference type="OrthoDB" id="9808398at2"/>
<protein>
    <submittedName>
        <fullName evidence="3">Hydrolase/esterase/lipase</fullName>
    </submittedName>
</protein>
<dbReference type="SUPFAM" id="SSF53474">
    <property type="entry name" value="alpha/beta-Hydrolases"/>
    <property type="match status" value="1"/>
</dbReference>
<dbReference type="InterPro" id="IPR000639">
    <property type="entry name" value="Epox_hydrolase-like"/>
</dbReference>
<dbReference type="STRING" id="1120923.SAMN02746095_03461"/>
<evidence type="ECO:0000256" key="1">
    <source>
        <dbReference type="ARBA" id="ARBA00022801"/>
    </source>
</evidence>
<feature type="domain" description="AB hydrolase-1" evidence="2">
    <location>
        <begin position="12"/>
        <end position="241"/>
    </location>
</feature>
<evidence type="ECO:0000259" key="2">
    <source>
        <dbReference type="Pfam" id="PF00561"/>
    </source>
</evidence>
<organism evidence="3 4">
    <name type="scientific">Acidocella aminolytica 101 = DSM 11237</name>
    <dbReference type="NCBI Taxonomy" id="1120923"/>
    <lineage>
        <taxon>Bacteria</taxon>
        <taxon>Pseudomonadati</taxon>
        <taxon>Pseudomonadota</taxon>
        <taxon>Alphaproteobacteria</taxon>
        <taxon>Acetobacterales</taxon>
        <taxon>Acidocellaceae</taxon>
        <taxon>Acidocella</taxon>
    </lineage>
</organism>
<comment type="caution">
    <text evidence="3">The sequence shown here is derived from an EMBL/GenBank/DDBJ whole genome shotgun (WGS) entry which is preliminary data.</text>
</comment>
<keyword evidence="1 3" id="KW-0378">Hydrolase</keyword>
<dbReference type="InterPro" id="IPR000073">
    <property type="entry name" value="AB_hydrolase_1"/>
</dbReference>
<evidence type="ECO:0000313" key="4">
    <source>
        <dbReference type="Proteomes" id="UP000032668"/>
    </source>
</evidence>
<dbReference type="GO" id="GO:0016787">
    <property type="term" value="F:hydrolase activity"/>
    <property type="evidence" value="ECO:0007669"/>
    <property type="project" value="UniProtKB-KW"/>
</dbReference>
<dbReference type="EMBL" id="BANC01000043">
    <property type="protein sequence ID" value="GAN80304.1"/>
    <property type="molecule type" value="Genomic_DNA"/>
</dbReference>
<gene>
    <name evidence="3" type="ORF">Aam_044_007</name>
</gene>
<dbReference type="PRINTS" id="PR00412">
    <property type="entry name" value="EPOXHYDRLASE"/>
</dbReference>
<dbReference type="Pfam" id="PF00561">
    <property type="entry name" value="Abhydrolase_1"/>
    <property type="match status" value="1"/>
</dbReference>
<dbReference type="InterPro" id="IPR029058">
    <property type="entry name" value="AB_hydrolase_fold"/>
</dbReference>
<accession>A0A0D6PHJ0</accession>
<dbReference type="RefSeq" id="WP_048878723.1">
    <property type="nucleotide sequence ID" value="NZ_BANC01000043.1"/>
</dbReference>
<dbReference type="PANTHER" id="PTHR46118:SF4">
    <property type="entry name" value="PROTEIN ABHD11"/>
    <property type="match status" value="1"/>
</dbReference>
<dbReference type="PANTHER" id="PTHR46118">
    <property type="entry name" value="PROTEIN ABHD11"/>
    <property type="match status" value="1"/>
</dbReference>
<name>A0A0D6PHJ0_9PROT</name>
<sequence length="253" mass="27308">MILNAFEAGDGPPLVLLHGLFGAARNLGLLSRAFSGSYRVIGLDMRNHGDSPRAAEMNYAVMAADVAKTLAHLGLERVRLCGHSMGGKVAMMLALSRPKMVERLAVMDIAPVSYQHDYSGYVDALQAIPLSSALTRGEADQALAAKVKAAPMRAFLLNNLVLGAVPRWRVGLDEIGANMANLFRWDDPPNAAPYEGPTMFLCGAESNYVTPAAEAAILRRFPQAKIERVAGAAHWLHADKPEQVITALREFFA</sequence>
<dbReference type="Gene3D" id="3.40.50.1820">
    <property type="entry name" value="alpha/beta hydrolase"/>
    <property type="match status" value="1"/>
</dbReference>
<proteinExistence type="predicted"/>
<dbReference type="PRINTS" id="PR00111">
    <property type="entry name" value="ABHYDROLASE"/>
</dbReference>
<reference evidence="3 4" key="1">
    <citation type="submission" date="2012-11" db="EMBL/GenBank/DDBJ databases">
        <title>Whole genome sequence of Acidocella aminolytica 101 = DSM 11237.</title>
        <authorList>
            <person name="Azuma Y."/>
            <person name="Higashiura N."/>
            <person name="Hirakawa H."/>
            <person name="Matsushita K."/>
        </authorList>
    </citation>
    <scope>NUCLEOTIDE SEQUENCE [LARGE SCALE GENOMIC DNA]</scope>
    <source>
        <strain evidence="4">101 / DSM 11237</strain>
    </source>
</reference>
<dbReference type="Proteomes" id="UP000032668">
    <property type="component" value="Unassembled WGS sequence"/>
</dbReference>